<accession>A0A7S4FW29</accession>
<gene>
    <name evidence="1" type="ORF">EGYM00163_LOCUS28124</name>
</gene>
<organism evidence="1">
    <name type="scientific">Eutreptiella gymnastica</name>
    <dbReference type="NCBI Taxonomy" id="73025"/>
    <lineage>
        <taxon>Eukaryota</taxon>
        <taxon>Discoba</taxon>
        <taxon>Euglenozoa</taxon>
        <taxon>Euglenida</taxon>
        <taxon>Spirocuta</taxon>
        <taxon>Euglenophyceae</taxon>
        <taxon>Eutreptiales</taxon>
        <taxon>Eutreptiaceae</taxon>
        <taxon>Eutreptiella</taxon>
    </lineage>
</organism>
<name>A0A7S4FW29_9EUGL</name>
<dbReference type="AlphaFoldDB" id="A0A7S4FW29"/>
<sequence length="114" mass="12807">MTHFTDSMPIISIGGMWFVDLWNPKYAAHIFKVTVAVDMLGNIVWICPLAPGTSADVLIWDGERPTRTRGDFFDFEVGGHDGAYKGRVHVIVPFIGRKNDTLLAWQQSYNDVHG</sequence>
<evidence type="ECO:0000313" key="1">
    <source>
        <dbReference type="EMBL" id="CAE0816963.1"/>
    </source>
</evidence>
<protein>
    <submittedName>
        <fullName evidence="1">Uncharacterized protein</fullName>
    </submittedName>
</protein>
<reference evidence="1" key="1">
    <citation type="submission" date="2021-01" db="EMBL/GenBank/DDBJ databases">
        <authorList>
            <person name="Corre E."/>
            <person name="Pelletier E."/>
            <person name="Niang G."/>
            <person name="Scheremetjew M."/>
            <person name="Finn R."/>
            <person name="Kale V."/>
            <person name="Holt S."/>
            <person name="Cochrane G."/>
            <person name="Meng A."/>
            <person name="Brown T."/>
            <person name="Cohen L."/>
        </authorList>
    </citation>
    <scope>NUCLEOTIDE SEQUENCE</scope>
    <source>
        <strain evidence="1">CCMP1594</strain>
    </source>
</reference>
<proteinExistence type="predicted"/>
<dbReference type="EMBL" id="HBJA01080402">
    <property type="protein sequence ID" value="CAE0816963.1"/>
    <property type="molecule type" value="Transcribed_RNA"/>
</dbReference>